<keyword evidence="4" id="KW-0547">Nucleotide-binding</keyword>
<evidence type="ECO:0000259" key="10">
    <source>
        <dbReference type="Pfam" id="PF25019"/>
    </source>
</evidence>
<dbReference type="SMART" id="SM00367">
    <property type="entry name" value="LRR_CC"/>
    <property type="match status" value="4"/>
</dbReference>
<evidence type="ECO:0000256" key="4">
    <source>
        <dbReference type="ARBA" id="ARBA00022741"/>
    </source>
</evidence>
<dbReference type="PANTHER" id="PTHR36766">
    <property type="entry name" value="PLANT BROAD-SPECTRUM MILDEW RESISTANCE PROTEIN RPW8"/>
    <property type="match status" value="1"/>
</dbReference>
<evidence type="ECO:0000256" key="2">
    <source>
        <dbReference type="ARBA" id="ARBA00022614"/>
    </source>
</evidence>
<dbReference type="PANTHER" id="PTHR36766:SF40">
    <property type="entry name" value="DISEASE RESISTANCE PROTEIN RGA3"/>
    <property type="match status" value="1"/>
</dbReference>
<evidence type="ECO:0000259" key="9">
    <source>
        <dbReference type="Pfam" id="PF23559"/>
    </source>
</evidence>
<feature type="domain" description="NB-ARC" evidence="7">
    <location>
        <begin position="175"/>
        <end position="351"/>
    </location>
</feature>
<dbReference type="FunFam" id="3.40.50.300:FF:001091">
    <property type="entry name" value="Probable disease resistance protein At1g61300"/>
    <property type="match status" value="1"/>
</dbReference>
<dbReference type="Pfam" id="PF25019">
    <property type="entry name" value="LRR_R13L1-DRL21"/>
    <property type="match status" value="1"/>
</dbReference>
<keyword evidence="11" id="KW-1185">Reference proteome</keyword>
<accession>A0A8N4I730</accession>
<dbReference type="SUPFAM" id="SSF52058">
    <property type="entry name" value="L domain-like"/>
    <property type="match status" value="2"/>
</dbReference>
<dbReference type="Gene3D" id="1.20.5.4130">
    <property type="match status" value="1"/>
</dbReference>
<dbReference type="RefSeq" id="XP_029118661.1">
    <property type="nucleotide sequence ID" value="XM_029262828.1"/>
</dbReference>
<evidence type="ECO:0000313" key="12">
    <source>
        <dbReference type="RefSeq" id="XP_029118661.1"/>
    </source>
</evidence>
<comment type="similarity">
    <text evidence="1">Belongs to the disease resistance NB-LRR family.</text>
</comment>
<dbReference type="FunFam" id="1.10.10.10:FF:000322">
    <property type="entry name" value="Probable disease resistance protein At1g63360"/>
    <property type="match status" value="1"/>
</dbReference>
<feature type="domain" description="Disease resistance N-terminal" evidence="8">
    <location>
        <begin position="18"/>
        <end position="103"/>
    </location>
</feature>
<dbReference type="GO" id="GO:0005524">
    <property type="term" value="F:ATP binding"/>
    <property type="evidence" value="ECO:0007669"/>
    <property type="project" value="UniProtKB-KW"/>
</dbReference>
<dbReference type="GO" id="GO:0002758">
    <property type="term" value="P:innate immune response-activating signaling pathway"/>
    <property type="evidence" value="ECO:0007669"/>
    <property type="project" value="UniProtKB-ARBA"/>
</dbReference>
<dbReference type="PRINTS" id="PR00364">
    <property type="entry name" value="DISEASERSIST"/>
</dbReference>
<proteinExistence type="inferred from homology"/>
<dbReference type="Proteomes" id="UP000504607">
    <property type="component" value="Chromosome 2"/>
</dbReference>
<feature type="domain" description="R13L1/DRL21-like LRR repeat region" evidence="10">
    <location>
        <begin position="677"/>
        <end position="801"/>
    </location>
</feature>
<dbReference type="InterPro" id="IPR027417">
    <property type="entry name" value="P-loop_NTPase"/>
</dbReference>
<dbReference type="GO" id="GO:0043531">
    <property type="term" value="F:ADP binding"/>
    <property type="evidence" value="ECO:0007669"/>
    <property type="project" value="InterPro"/>
</dbReference>
<evidence type="ECO:0000313" key="11">
    <source>
        <dbReference type="Proteomes" id="UP000504607"/>
    </source>
</evidence>
<dbReference type="InterPro" id="IPR042197">
    <property type="entry name" value="Apaf_helical"/>
</dbReference>
<evidence type="ECO:0000259" key="7">
    <source>
        <dbReference type="Pfam" id="PF00931"/>
    </source>
</evidence>
<dbReference type="Pfam" id="PF23559">
    <property type="entry name" value="WHD_DRP"/>
    <property type="match status" value="1"/>
</dbReference>
<dbReference type="SUPFAM" id="SSF52540">
    <property type="entry name" value="P-loop containing nucleoside triphosphate hydrolases"/>
    <property type="match status" value="1"/>
</dbReference>
<protein>
    <submittedName>
        <fullName evidence="12">Disease resistance protein RGA3</fullName>
    </submittedName>
</protein>
<keyword evidence="5" id="KW-0611">Plant defense</keyword>
<evidence type="ECO:0000256" key="5">
    <source>
        <dbReference type="ARBA" id="ARBA00022821"/>
    </source>
</evidence>
<keyword evidence="6" id="KW-0067">ATP-binding</keyword>
<keyword evidence="2" id="KW-0433">Leucine-rich repeat</keyword>
<dbReference type="Gene3D" id="3.40.50.300">
    <property type="entry name" value="P-loop containing nucleotide triphosphate hydrolases"/>
    <property type="match status" value="1"/>
</dbReference>
<evidence type="ECO:0000259" key="8">
    <source>
        <dbReference type="Pfam" id="PF18052"/>
    </source>
</evidence>
<dbReference type="OrthoDB" id="431454at2759"/>
<dbReference type="Gene3D" id="1.10.8.430">
    <property type="entry name" value="Helical domain of apoptotic protease-activating factors"/>
    <property type="match status" value="1"/>
</dbReference>
<dbReference type="InterPro" id="IPR032675">
    <property type="entry name" value="LRR_dom_sf"/>
</dbReference>
<gene>
    <name evidence="12" type="primary">LOC105039477</name>
</gene>
<dbReference type="InterPro" id="IPR002182">
    <property type="entry name" value="NB-ARC"/>
</dbReference>
<dbReference type="Pfam" id="PF00931">
    <property type="entry name" value="NB-ARC"/>
    <property type="match status" value="1"/>
</dbReference>
<dbReference type="GO" id="GO:0042742">
    <property type="term" value="P:defense response to bacterium"/>
    <property type="evidence" value="ECO:0007669"/>
    <property type="project" value="UniProtKB-ARBA"/>
</dbReference>
<dbReference type="InterPro" id="IPR036388">
    <property type="entry name" value="WH-like_DNA-bd_sf"/>
</dbReference>
<organism evidence="11 12">
    <name type="scientific">Elaeis guineensis var. tenera</name>
    <name type="common">Oil palm</name>
    <dbReference type="NCBI Taxonomy" id="51953"/>
    <lineage>
        <taxon>Eukaryota</taxon>
        <taxon>Viridiplantae</taxon>
        <taxon>Streptophyta</taxon>
        <taxon>Embryophyta</taxon>
        <taxon>Tracheophyta</taxon>
        <taxon>Spermatophyta</taxon>
        <taxon>Magnoliopsida</taxon>
        <taxon>Liliopsida</taxon>
        <taxon>Arecaceae</taxon>
        <taxon>Arecoideae</taxon>
        <taxon>Cocoseae</taxon>
        <taxon>Elaeidinae</taxon>
        <taxon>Elaeis</taxon>
    </lineage>
</organism>
<dbReference type="InterPro" id="IPR058922">
    <property type="entry name" value="WHD_DRP"/>
</dbReference>
<dbReference type="Pfam" id="PF18052">
    <property type="entry name" value="Rx_N"/>
    <property type="match status" value="1"/>
</dbReference>
<dbReference type="Gene3D" id="3.80.10.10">
    <property type="entry name" value="Ribonuclease Inhibitor"/>
    <property type="match status" value="5"/>
</dbReference>
<name>A0A8N4I730_ELAGV</name>
<evidence type="ECO:0000256" key="3">
    <source>
        <dbReference type="ARBA" id="ARBA00022737"/>
    </source>
</evidence>
<evidence type="ECO:0000256" key="1">
    <source>
        <dbReference type="ARBA" id="ARBA00008894"/>
    </source>
</evidence>
<dbReference type="InterPro" id="IPR041118">
    <property type="entry name" value="Rx_N"/>
</dbReference>
<evidence type="ECO:0000256" key="6">
    <source>
        <dbReference type="ARBA" id="ARBA00022840"/>
    </source>
</evidence>
<sequence>MAELTIAGWLVSPIIEEMMHMARSYLANRYNWQMDMEEELHSLDTSLTQILAVVGAAERRQHVKDVTHQTLLRQMKDAIYEAEDVLDEFDYLLLKTKVEGRCKVSHRLSFSSLTSGKFKTKLRNILKKLDRVNACAERFLQVTRLETSGAIQQPEVMLSRATTSFLLDNEVFGRDKERDEIIELLLESGDENSFVLPIVGEGGVGKTTLAQLVYNDIRMVEHFELRMWVCVSDSFNEIRVTREILASVSNDAIGDATNLNKLQEELQKKLMSKKYLLVLDDVWNAENVEDWENRDRWRKLLAPLRSGARGSKILATTRREMVVTMLGAVNSIYLKGLRGDDYWLLFQKHAFGCENPDNHLELLRIGTQIAERLNGSPLAAKVVGGMLNAELDVGKWKNVLKSDIWDGIMPVLRLSYQNLPAHLQRCFAYCSIFPKDWKFEPDRLVYMWMAQGFIQAQSWNSVRIEDIGRVYFNDLLSRSFFQTLEQDGHTYYMMHDLMSDLAQTVSKDECFRIEGDMITKIPSTICHLSINTENLPQLTNICPLNKLRTLVFFCNDHTIHRNLLKELKSIRVLDLTGCDMEELPEAIDHLIHLRYLALCDTLGTLPASVCRLYHLQVLSTSRWCWFGQFPESMNKLINLRHLNVHSEYVTPISGIGKLTCLQELAEFRVRQTKGYKIGELKDMNELRGSLEVRSLQNVKSKAEAVEAKLNRKMYIKALRLEWGPSGNTRRHDVEVLEGLQPNANLEELDIVSYKGISSPCWLETDWLCNLKYLSLINCEGLKTLPPLGQLPCLKLLKISGMHAVKQVGYEFYGHGTVRGFPSLERIQFVDMSEWVEWSEIEDSQMFPCLRELKIKNCRKLMRLPTFPPILMNMSIKDVGPIVNLDFCPLSSPVQTLLSLTVCSSTLRLDDHLHRHHFRDVEVLNLDMCFQGTLSATEFREFTSIRRLRVSYCPNLLVSRITEKESCCSILPSSLAYLDILHCRITDESLSKLLQNLTSLSTLEIRGCPGITSLPSSHVFCLLNALQQLHIADCKELISLAGLHDVSSLKTLRIVGCPKLLSSMMQGVEDNCSSILPSSLVRLAIKSCGLFDVSLSNCLQNLTSLASLKIEGCLQITSLPSAWVLCQLTALQQVSIRECPMLTSLAGLRELSSLGTLRIFHCPTLLESMTPGEGDSCGILPSSLEYLEINSCGIIDESLSRCLQNLISLSALNIEGCHGITSLPPANVLHHLTSLQKLHVEDCKELSSAAGLSALVSLRDLDIECCPKLDSMALLDHVKNLSSLKELNVMGGSEVQLLPDNGLPSSLEYFSLLGCHPALKEQLRKKKGPEWDKIAHISQIFY</sequence>
<reference evidence="12" key="1">
    <citation type="submission" date="2025-08" db="UniProtKB">
        <authorList>
            <consortium name="RefSeq"/>
        </authorList>
    </citation>
    <scope>IDENTIFICATION</scope>
</reference>
<dbReference type="Gene3D" id="1.10.10.10">
    <property type="entry name" value="Winged helix-like DNA-binding domain superfamily/Winged helix DNA-binding domain"/>
    <property type="match status" value="1"/>
</dbReference>
<keyword evidence="3" id="KW-0677">Repeat</keyword>
<dbReference type="InterPro" id="IPR006553">
    <property type="entry name" value="Leu-rich_rpt_Cys-con_subtyp"/>
</dbReference>
<dbReference type="InterPro" id="IPR056789">
    <property type="entry name" value="LRR_R13L1-DRL21"/>
</dbReference>
<feature type="domain" description="Disease resistance protein winged helix" evidence="9">
    <location>
        <begin position="432"/>
        <end position="502"/>
    </location>
</feature>
<dbReference type="GO" id="GO:0009626">
    <property type="term" value="P:plant-type hypersensitive response"/>
    <property type="evidence" value="ECO:0007669"/>
    <property type="project" value="UniProtKB-ARBA"/>
</dbReference>